<protein>
    <submittedName>
        <fullName evidence="2">Uncharacterized protein</fullName>
    </submittedName>
</protein>
<evidence type="ECO:0000313" key="3">
    <source>
        <dbReference type="Proteomes" id="UP000027135"/>
    </source>
</evidence>
<dbReference type="OMA" id="MKCNEFE"/>
<dbReference type="AlphaFoldDB" id="A0A067R4M4"/>
<feature type="compositionally biased region" description="Polar residues" evidence="1">
    <location>
        <begin position="138"/>
        <end position="158"/>
    </location>
</feature>
<feature type="region of interest" description="Disordered" evidence="1">
    <location>
        <begin position="131"/>
        <end position="158"/>
    </location>
</feature>
<dbReference type="OrthoDB" id="10050556at2759"/>
<evidence type="ECO:0000313" key="2">
    <source>
        <dbReference type="EMBL" id="KDR18191.1"/>
    </source>
</evidence>
<proteinExistence type="predicted"/>
<sequence>MSCKGTILSGLDAALLELGMLSTVTESRQDYLREQRQHHCVPNRPALNVLHINTRYVTNVVVGRHKNSTVRHKPYPGPCLAREERTRTKSENSDVDLDCHHGIALSSFPSQQFEVNSLHKSRSMESVTINLSDDECTSPPTQEVESVSNKIQQLQVNE</sequence>
<gene>
    <name evidence="2" type="ORF">L798_06942</name>
</gene>
<reference evidence="2 3" key="1">
    <citation type="journal article" date="2014" name="Nat. Commun.">
        <title>Molecular traces of alternative social organization in a termite genome.</title>
        <authorList>
            <person name="Terrapon N."/>
            <person name="Li C."/>
            <person name="Robertson H.M."/>
            <person name="Ji L."/>
            <person name="Meng X."/>
            <person name="Booth W."/>
            <person name="Chen Z."/>
            <person name="Childers C.P."/>
            <person name="Glastad K.M."/>
            <person name="Gokhale K."/>
            <person name="Gowin J."/>
            <person name="Gronenberg W."/>
            <person name="Hermansen R.A."/>
            <person name="Hu H."/>
            <person name="Hunt B.G."/>
            <person name="Huylmans A.K."/>
            <person name="Khalil S.M."/>
            <person name="Mitchell R.D."/>
            <person name="Munoz-Torres M.C."/>
            <person name="Mustard J.A."/>
            <person name="Pan H."/>
            <person name="Reese J.T."/>
            <person name="Scharf M.E."/>
            <person name="Sun F."/>
            <person name="Vogel H."/>
            <person name="Xiao J."/>
            <person name="Yang W."/>
            <person name="Yang Z."/>
            <person name="Yang Z."/>
            <person name="Zhou J."/>
            <person name="Zhu J."/>
            <person name="Brent C.S."/>
            <person name="Elsik C.G."/>
            <person name="Goodisman M.A."/>
            <person name="Liberles D.A."/>
            <person name="Roe R.M."/>
            <person name="Vargo E.L."/>
            <person name="Vilcinskas A."/>
            <person name="Wang J."/>
            <person name="Bornberg-Bauer E."/>
            <person name="Korb J."/>
            <person name="Zhang G."/>
            <person name="Liebig J."/>
        </authorList>
    </citation>
    <scope>NUCLEOTIDE SEQUENCE [LARGE SCALE GENOMIC DNA]</scope>
    <source>
        <tissue evidence="2">Whole organism</tissue>
    </source>
</reference>
<dbReference type="Proteomes" id="UP000027135">
    <property type="component" value="Unassembled WGS sequence"/>
</dbReference>
<accession>A0A067R4M4</accession>
<name>A0A067R4M4_ZOONE</name>
<evidence type="ECO:0000256" key="1">
    <source>
        <dbReference type="SAM" id="MobiDB-lite"/>
    </source>
</evidence>
<dbReference type="InParanoid" id="A0A067R4M4"/>
<keyword evidence="3" id="KW-1185">Reference proteome</keyword>
<organism evidence="2 3">
    <name type="scientific">Zootermopsis nevadensis</name>
    <name type="common">Dampwood termite</name>
    <dbReference type="NCBI Taxonomy" id="136037"/>
    <lineage>
        <taxon>Eukaryota</taxon>
        <taxon>Metazoa</taxon>
        <taxon>Ecdysozoa</taxon>
        <taxon>Arthropoda</taxon>
        <taxon>Hexapoda</taxon>
        <taxon>Insecta</taxon>
        <taxon>Pterygota</taxon>
        <taxon>Neoptera</taxon>
        <taxon>Polyneoptera</taxon>
        <taxon>Dictyoptera</taxon>
        <taxon>Blattodea</taxon>
        <taxon>Blattoidea</taxon>
        <taxon>Termitoidae</taxon>
        <taxon>Termopsidae</taxon>
        <taxon>Zootermopsis</taxon>
    </lineage>
</organism>
<dbReference type="eggNOG" id="ENOG502S71K">
    <property type="taxonomic scope" value="Eukaryota"/>
</dbReference>
<dbReference type="EMBL" id="KK852699">
    <property type="protein sequence ID" value="KDR18191.1"/>
    <property type="molecule type" value="Genomic_DNA"/>
</dbReference>